<dbReference type="InterPro" id="IPR011990">
    <property type="entry name" value="TPR-like_helical_dom_sf"/>
</dbReference>
<dbReference type="PROSITE" id="PS51375">
    <property type="entry name" value="PPR"/>
    <property type="match status" value="1"/>
</dbReference>
<evidence type="ECO:0000256" key="3">
    <source>
        <dbReference type="PROSITE-ProRule" id="PRU00708"/>
    </source>
</evidence>
<dbReference type="Pfam" id="PF13812">
    <property type="entry name" value="PPR_3"/>
    <property type="match status" value="1"/>
</dbReference>
<reference evidence="4" key="2">
    <citation type="journal article" date="2024" name="Plant">
        <title>Genomic evolution and insights into agronomic trait innovations of Sesamum species.</title>
        <authorList>
            <person name="Miao H."/>
            <person name="Wang L."/>
            <person name="Qu L."/>
            <person name="Liu H."/>
            <person name="Sun Y."/>
            <person name="Le M."/>
            <person name="Wang Q."/>
            <person name="Wei S."/>
            <person name="Zheng Y."/>
            <person name="Lin W."/>
            <person name="Duan Y."/>
            <person name="Cao H."/>
            <person name="Xiong S."/>
            <person name="Wang X."/>
            <person name="Wei L."/>
            <person name="Li C."/>
            <person name="Ma Q."/>
            <person name="Ju M."/>
            <person name="Zhao R."/>
            <person name="Li G."/>
            <person name="Mu C."/>
            <person name="Tian Q."/>
            <person name="Mei H."/>
            <person name="Zhang T."/>
            <person name="Gao T."/>
            <person name="Zhang H."/>
        </authorList>
    </citation>
    <scope>NUCLEOTIDE SEQUENCE</scope>
    <source>
        <strain evidence="4">G02</strain>
    </source>
</reference>
<evidence type="ECO:0000313" key="4">
    <source>
        <dbReference type="EMBL" id="KAL0340852.1"/>
    </source>
</evidence>
<organism evidence="4">
    <name type="scientific">Sesamum radiatum</name>
    <name type="common">Black benniseed</name>
    <dbReference type="NCBI Taxonomy" id="300843"/>
    <lineage>
        <taxon>Eukaryota</taxon>
        <taxon>Viridiplantae</taxon>
        <taxon>Streptophyta</taxon>
        <taxon>Embryophyta</taxon>
        <taxon>Tracheophyta</taxon>
        <taxon>Spermatophyta</taxon>
        <taxon>Magnoliopsida</taxon>
        <taxon>eudicotyledons</taxon>
        <taxon>Gunneridae</taxon>
        <taxon>Pentapetalae</taxon>
        <taxon>asterids</taxon>
        <taxon>lamiids</taxon>
        <taxon>Lamiales</taxon>
        <taxon>Pedaliaceae</taxon>
        <taxon>Sesamum</taxon>
    </lineage>
</organism>
<dbReference type="Gene3D" id="1.25.40.10">
    <property type="entry name" value="Tetratricopeptide repeat domain"/>
    <property type="match status" value="2"/>
</dbReference>
<name>A0AAW2NBF7_SESRA</name>
<feature type="repeat" description="PPR" evidence="3">
    <location>
        <begin position="73"/>
        <end position="107"/>
    </location>
</feature>
<reference evidence="4" key="1">
    <citation type="submission" date="2020-06" db="EMBL/GenBank/DDBJ databases">
        <authorList>
            <person name="Li T."/>
            <person name="Hu X."/>
            <person name="Zhang T."/>
            <person name="Song X."/>
            <person name="Zhang H."/>
            <person name="Dai N."/>
            <person name="Sheng W."/>
            <person name="Hou X."/>
            <person name="Wei L."/>
        </authorList>
    </citation>
    <scope>NUCLEOTIDE SEQUENCE</scope>
    <source>
        <strain evidence="4">G02</strain>
        <tissue evidence="4">Leaf</tissue>
    </source>
</reference>
<dbReference type="PANTHER" id="PTHR47447">
    <property type="entry name" value="OS03G0856100 PROTEIN"/>
    <property type="match status" value="1"/>
</dbReference>
<dbReference type="Pfam" id="PF01535">
    <property type="entry name" value="PPR"/>
    <property type="match status" value="1"/>
</dbReference>
<dbReference type="EMBL" id="JACGWJ010000020">
    <property type="protein sequence ID" value="KAL0340852.1"/>
    <property type="molecule type" value="Genomic_DNA"/>
</dbReference>
<comment type="caution">
    <text evidence="4">The sequence shown here is derived from an EMBL/GenBank/DDBJ whole genome shotgun (WGS) entry which is preliminary data.</text>
</comment>
<evidence type="ECO:0000256" key="1">
    <source>
        <dbReference type="ARBA" id="ARBA00007626"/>
    </source>
</evidence>
<dbReference type="NCBIfam" id="TIGR00756">
    <property type="entry name" value="PPR"/>
    <property type="match status" value="1"/>
</dbReference>
<gene>
    <name evidence="4" type="ORF">Sradi_4602000</name>
</gene>
<accession>A0AAW2NBF7</accession>
<sequence length="134" mass="15333">MKPNLSAYRAYVELCGLSRSMEALLLMQEMVEAGLPIDIEICRALMNGQCKEKNIFEAESLLSFYAKEFQIFDAECYNALVRILSEEGDTSKLIEFQDRMAKLGYAPNIVTCKYVIDGMWKAMGAQRRRELLVE</sequence>
<comment type="similarity">
    <text evidence="1">Belongs to the PPR family. P subfamily.</text>
</comment>
<dbReference type="InterPro" id="IPR002885">
    <property type="entry name" value="PPR_rpt"/>
</dbReference>
<protein>
    <submittedName>
        <fullName evidence="4">Pentatricopeptide repeat-containing protein</fullName>
    </submittedName>
</protein>
<dbReference type="PANTHER" id="PTHR47447:SF17">
    <property type="entry name" value="OS12G0638900 PROTEIN"/>
    <property type="match status" value="1"/>
</dbReference>
<evidence type="ECO:0000256" key="2">
    <source>
        <dbReference type="ARBA" id="ARBA00022737"/>
    </source>
</evidence>
<keyword evidence="2" id="KW-0677">Repeat</keyword>
<proteinExistence type="inferred from homology"/>
<dbReference type="AlphaFoldDB" id="A0AAW2NBF7"/>